<organism evidence="1 2">
    <name type="scientific">Maricaulis virginensis</name>
    <dbReference type="NCBI Taxonomy" id="144022"/>
    <lineage>
        <taxon>Bacteria</taxon>
        <taxon>Pseudomonadati</taxon>
        <taxon>Pseudomonadota</taxon>
        <taxon>Alphaproteobacteria</taxon>
        <taxon>Maricaulales</taxon>
        <taxon>Maricaulaceae</taxon>
        <taxon>Maricaulis</taxon>
    </lineage>
</organism>
<reference evidence="1" key="2">
    <citation type="submission" date="2023-01" db="EMBL/GenBank/DDBJ databases">
        <authorList>
            <person name="Sun Q."/>
            <person name="Evtushenko L."/>
        </authorList>
    </citation>
    <scope>NUCLEOTIDE SEQUENCE</scope>
    <source>
        <strain evidence="1">VKM B-1513</strain>
    </source>
</reference>
<dbReference type="EMBL" id="BSFE01000014">
    <property type="protein sequence ID" value="GLK53851.1"/>
    <property type="molecule type" value="Genomic_DNA"/>
</dbReference>
<dbReference type="RefSeq" id="WP_271188189.1">
    <property type="nucleotide sequence ID" value="NZ_BSFE01000014.1"/>
</dbReference>
<evidence type="ECO:0000313" key="2">
    <source>
        <dbReference type="Proteomes" id="UP001143486"/>
    </source>
</evidence>
<accession>A0A9W6IP50</accession>
<reference evidence="1" key="1">
    <citation type="journal article" date="2014" name="Int. J. Syst. Evol. Microbiol.">
        <title>Complete genome sequence of Corynebacterium casei LMG S-19264T (=DSM 44701T), isolated from a smear-ripened cheese.</title>
        <authorList>
            <consortium name="US DOE Joint Genome Institute (JGI-PGF)"/>
            <person name="Walter F."/>
            <person name="Albersmeier A."/>
            <person name="Kalinowski J."/>
            <person name="Ruckert C."/>
        </authorList>
    </citation>
    <scope>NUCLEOTIDE SEQUENCE</scope>
    <source>
        <strain evidence="1">VKM B-1513</strain>
    </source>
</reference>
<name>A0A9W6IP50_9PROT</name>
<dbReference type="AlphaFoldDB" id="A0A9W6IP50"/>
<evidence type="ECO:0000313" key="1">
    <source>
        <dbReference type="EMBL" id="GLK53851.1"/>
    </source>
</evidence>
<gene>
    <name evidence="1" type="ORF">GCM10017621_33590</name>
</gene>
<sequence length="106" mass="11546">MNAKFRAIEVDETTAALLEARAAARNLTVAELLADLAASEAGLPADLAEQRAAGTGPWSPEVLAEDERRLLAFREERSGADWSDVRDWMESWGRPSEGPAPKARKL</sequence>
<keyword evidence="2" id="KW-1185">Reference proteome</keyword>
<comment type="caution">
    <text evidence="1">The sequence shown here is derived from an EMBL/GenBank/DDBJ whole genome shotgun (WGS) entry which is preliminary data.</text>
</comment>
<dbReference type="Proteomes" id="UP001143486">
    <property type="component" value="Unassembled WGS sequence"/>
</dbReference>
<proteinExistence type="predicted"/>
<protein>
    <submittedName>
        <fullName evidence="1">Uncharacterized protein</fullName>
    </submittedName>
</protein>